<dbReference type="SUPFAM" id="SSF55166">
    <property type="entry name" value="Hedgehog/DD-peptidase"/>
    <property type="match status" value="1"/>
</dbReference>
<dbReference type="CDD" id="cd14845">
    <property type="entry name" value="L-Ala-D-Glu_peptidase_like"/>
    <property type="match status" value="1"/>
</dbReference>
<dbReference type="InterPro" id="IPR039561">
    <property type="entry name" value="Peptidase_M15C"/>
</dbReference>
<feature type="domain" description="Peptidase M15C" evidence="2">
    <location>
        <begin position="98"/>
        <end position="166"/>
    </location>
</feature>
<gene>
    <name evidence="3" type="ORF">AM1BK_43770</name>
</gene>
<accession>A0ABQ3N922</accession>
<dbReference type="PANTHER" id="PTHR34385:SF1">
    <property type="entry name" value="PEPTIDOGLYCAN L-ALANYL-D-GLUTAMATE ENDOPEPTIDASE CWLK"/>
    <property type="match status" value="1"/>
</dbReference>
<dbReference type="PANTHER" id="PTHR34385">
    <property type="entry name" value="D-ALANYL-D-ALANINE CARBOXYPEPTIDASE"/>
    <property type="match status" value="1"/>
</dbReference>
<keyword evidence="1" id="KW-1133">Transmembrane helix</keyword>
<dbReference type="InterPro" id="IPR009045">
    <property type="entry name" value="Zn_M74/Hedgehog-like"/>
</dbReference>
<feature type="transmembrane region" description="Helical" evidence="1">
    <location>
        <begin position="6"/>
        <end position="24"/>
    </location>
</feature>
<dbReference type="Gene3D" id="3.30.1380.10">
    <property type="match status" value="1"/>
</dbReference>
<dbReference type="InterPro" id="IPR052179">
    <property type="entry name" value="DD-CPase-like"/>
</dbReference>
<evidence type="ECO:0000313" key="4">
    <source>
        <dbReference type="Proteomes" id="UP000637074"/>
    </source>
</evidence>
<keyword evidence="1" id="KW-0472">Membrane</keyword>
<dbReference type="Pfam" id="PF13539">
    <property type="entry name" value="Peptidase_M15_4"/>
    <property type="match status" value="1"/>
</dbReference>
<evidence type="ECO:0000256" key="1">
    <source>
        <dbReference type="SAM" id="Phobius"/>
    </source>
</evidence>
<reference evidence="3 4" key="1">
    <citation type="journal article" date="2022" name="Int. J. Syst. Evol. Microbiol.">
        <title>Neobacillus kokaensis sp. nov., isolated from soil.</title>
        <authorList>
            <person name="Yuki K."/>
            <person name="Matsubara H."/>
            <person name="Yamaguchi S."/>
        </authorList>
    </citation>
    <scope>NUCLEOTIDE SEQUENCE [LARGE SCALE GENOMIC DNA]</scope>
    <source>
        <strain evidence="3 4">LOB 377</strain>
    </source>
</reference>
<comment type="caution">
    <text evidence="3">The sequence shown here is derived from an EMBL/GenBank/DDBJ whole genome shotgun (WGS) entry which is preliminary data.</text>
</comment>
<dbReference type="EMBL" id="BNDS01000028">
    <property type="protein sequence ID" value="GHI00835.1"/>
    <property type="molecule type" value="Genomic_DNA"/>
</dbReference>
<sequence length="194" mass="21583">MKRKKIGSSVYILVLLLFMILFFIKESGLLTDSNINQSAPLPTKLHPIVEERTHQLIQQAAKKGIIVVITDGFRSTEDQNRLYEKGRTAAGNVVTYAKGGESYHNFGLAIDFALKTPSDNVIWDMQYDGNQNGKADWGEVVDMAKALGFDWGGEWAQFKDYPHLQMDFGLTIAELQKGKRAPESSLIADTDQGG</sequence>
<dbReference type="Proteomes" id="UP000637074">
    <property type="component" value="Unassembled WGS sequence"/>
</dbReference>
<protein>
    <recommendedName>
        <fullName evidence="2">Peptidase M15C domain-containing protein</fullName>
    </recommendedName>
</protein>
<organism evidence="3 4">
    <name type="scientific">Neobacillus kokaensis</name>
    <dbReference type="NCBI Taxonomy" id="2759023"/>
    <lineage>
        <taxon>Bacteria</taxon>
        <taxon>Bacillati</taxon>
        <taxon>Bacillota</taxon>
        <taxon>Bacilli</taxon>
        <taxon>Bacillales</taxon>
        <taxon>Bacillaceae</taxon>
        <taxon>Neobacillus</taxon>
    </lineage>
</organism>
<evidence type="ECO:0000259" key="2">
    <source>
        <dbReference type="Pfam" id="PF13539"/>
    </source>
</evidence>
<name>A0ABQ3N922_9BACI</name>
<proteinExistence type="predicted"/>
<evidence type="ECO:0000313" key="3">
    <source>
        <dbReference type="EMBL" id="GHI00835.1"/>
    </source>
</evidence>
<dbReference type="RefSeq" id="WP_223282849.1">
    <property type="nucleotide sequence ID" value="NZ_BNDS01000028.1"/>
</dbReference>
<keyword evidence="4" id="KW-1185">Reference proteome</keyword>
<keyword evidence="1" id="KW-0812">Transmembrane</keyword>